<gene>
    <name evidence="6" type="ordered locus">Halhy_6049</name>
</gene>
<evidence type="ECO:0000256" key="4">
    <source>
        <dbReference type="PROSITE-ProRule" id="PRU00473"/>
    </source>
</evidence>
<protein>
    <submittedName>
        <fullName evidence="6">OmpA/MotB domain protein</fullName>
    </submittedName>
</protein>
<comment type="subcellular location">
    <subcellularLocation>
        <location evidence="1">Cell outer membrane</location>
    </subcellularLocation>
</comment>
<sequence length="279" mass="30686">MSTTTRILLILAILVLYFLGLLKFCSRQICEACGTNGVAAAVTPSTADSLSQYPIQFKFGDMNPTKGPGFDSLLAAVMAGNNNSSILEIIGLFYEGEAAPAGFETMGLARATAIRDAFFKNIPEERIRLRGRLLNTAPPTDKNAWLAASEFKWLQKEEVIPETVEEVADGAIIRFPVNSTEKDYDPKVDAYLEKLAKRVAKTEERVELTGHTDNDGEADYNLKLGASRARQIRDLLVKLGVKADLISTASKGETLPVAPNTTDENRHNNRRVEVRLIKK</sequence>
<dbReference type="InterPro" id="IPR050330">
    <property type="entry name" value="Bact_OuterMem_StrucFunc"/>
</dbReference>
<reference evidence="6 7" key="1">
    <citation type="journal article" date="2011" name="Stand. Genomic Sci.">
        <title>Complete genome sequence of Haliscomenobacter hydrossis type strain (O).</title>
        <authorList>
            <consortium name="US DOE Joint Genome Institute (JGI-PGF)"/>
            <person name="Daligault H."/>
            <person name="Lapidus A."/>
            <person name="Zeytun A."/>
            <person name="Nolan M."/>
            <person name="Lucas S."/>
            <person name="Del Rio T.G."/>
            <person name="Tice H."/>
            <person name="Cheng J.F."/>
            <person name="Tapia R."/>
            <person name="Han C."/>
            <person name="Goodwin L."/>
            <person name="Pitluck S."/>
            <person name="Liolios K."/>
            <person name="Pagani I."/>
            <person name="Ivanova N."/>
            <person name="Huntemann M."/>
            <person name="Mavromatis K."/>
            <person name="Mikhailova N."/>
            <person name="Pati A."/>
            <person name="Chen A."/>
            <person name="Palaniappan K."/>
            <person name="Land M."/>
            <person name="Hauser L."/>
            <person name="Brambilla E.M."/>
            <person name="Rohde M."/>
            <person name="Verbarg S."/>
            <person name="Goker M."/>
            <person name="Bristow J."/>
            <person name="Eisen J.A."/>
            <person name="Markowitz V."/>
            <person name="Hugenholtz P."/>
            <person name="Kyrpides N.C."/>
            <person name="Klenk H.P."/>
            <person name="Woyke T."/>
        </authorList>
    </citation>
    <scope>NUCLEOTIDE SEQUENCE [LARGE SCALE GENOMIC DNA]</scope>
    <source>
        <strain evidence="7">ATCC 27775 / DSM 1100 / LMG 10767 / O</strain>
    </source>
</reference>
<dbReference type="AlphaFoldDB" id="F4L1H5"/>
<dbReference type="PRINTS" id="PR01021">
    <property type="entry name" value="OMPADOMAIN"/>
</dbReference>
<dbReference type="HOGENOM" id="CLU_996647_0_0_10"/>
<dbReference type="GO" id="GO:0009279">
    <property type="term" value="C:cell outer membrane"/>
    <property type="evidence" value="ECO:0007669"/>
    <property type="project" value="UniProtKB-SubCell"/>
</dbReference>
<organism evidence="6 7">
    <name type="scientific">Haliscomenobacter hydrossis (strain ATCC 27775 / DSM 1100 / LMG 10767 / O)</name>
    <dbReference type="NCBI Taxonomy" id="760192"/>
    <lineage>
        <taxon>Bacteria</taxon>
        <taxon>Pseudomonadati</taxon>
        <taxon>Bacteroidota</taxon>
        <taxon>Saprospiria</taxon>
        <taxon>Saprospirales</taxon>
        <taxon>Haliscomenobacteraceae</taxon>
        <taxon>Haliscomenobacter</taxon>
    </lineage>
</organism>
<feature type="domain" description="OmpA-like" evidence="5">
    <location>
        <begin position="162"/>
        <end position="279"/>
    </location>
</feature>
<dbReference type="OrthoDB" id="9763897at2"/>
<proteinExistence type="predicted"/>
<evidence type="ECO:0000259" key="5">
    <source>
        <dbReference type="PROSITE" id="PS51123"/>
    </source>
</evidence>
<name>F4L1H5_HALH1</name>
<reference key="2">
    <citation type="submission" date="2011-04" db="EMBL/GenBank/DDBJ databases">
        <title>Complete sequence of chromosome of Haliscomenobacter hydrossis DSM 1100.</title>
        <authorList>
            <consortium name="US DOE Joint Genome Institute (JGI-PGF)"/>
            <person name="Lucas S."/>
            <person name="Han J."/>
            <person name="Lapidus A."/>
            <person name="Bruce D."/>
            <person name="Goodwin L."/>
            <person name="Pitluck S."/>
            <person name="Peters L."/>
            <person name="Kyrpides N."/>
            <person name="Mavromatis K."/>
            <person name="Ivanova N."/>
            <person name="Ovchinnikova G."/>
            <person name="Pagani I."/>
            <person name="Daligault H."/>
            <person name="Detter J.C."/>
            <person name="Han C."/>
            <person name="Land M."/>
            <person name="Hauser L."/>
            <person name="Markowitz V."/>
            <person name="Cheng J.-F."/>
            <person name="Hugenholtz P."/>
            <person name="Woyke T."/>
            <person name="Wu D."/>
            <person name="Verbarg S."/>
            <person name="Frueling A."/>
            <person name="Brambilla E."/>
            <person name="Klenk H.-P."/>
            <person name="Eisen J.A."/>
        </authorList>
    </citation>
    <scope>NUCLEOTIDE SEQUENCE</scope>
    <source>
        <strain>DSM 1100</strain>
    </source>
</reference>
<evidence type="ECO:0000256" key="2">
    <source>
        <dbReference type="ARBA" id="ARBA00023136"/>
    </source>
</evidence>
<evidence type="ECO:0000256" key="1">
    <source>
        <dbReference type="ARBA" id="ARBA00004442"/>
    </source>
</evidence>
<dbReference type="RefSeq" id="WP_013768397.1">
    <property type="nucleotide sequence ID" value="NC_015510.1"/>
</dbReference>
<dbReference type="PANTHER" id="PTHR30329">
    <property type="entry name" value="STATOR ELEMENT OF FLAGELLAR MOTOR COMPLEX"/>
    <property type="match status" value="1"/>
</dbReference>
<dbReference type="CDD" id="cd07185">
    <property type="entry name" value="OmpA_C-like"/>
    <property type="match status" value="1"/>
</dbReference>
<dbReference type="InterPro" id="IPR006665">
    <property type="entry name" value="OmpA-like"/>
</dbReference>
<dbReference type="InterPro" id="IPR036737">
    <property type="entry name" value="OmpA-like_sf"/>
</dbReference>
<keyword evidence="2 4" id="KW-0472">Membrane</keyword>
<dbReference type="eggNOG" id="COG2885">
    <property type="taxonomic scope" value="Bacteria"/>
</dbReference>
<dbReference type="Pfam" id="PF00691">
    <property type="entry name" value="OmpA"/>
    <property type="match status" value="1"/>
</dbReference>
<evidence type="ECO:0000256" key="3">
    <source>
        <dbReference type="ARBA" id="ARBA00023237"/>
    </source>
</evidence>
<dbReference type="EMBL" id="CP002691">
    <property type="protein sequence ID" value="AEE53872.1"/>
    <property type="molecule type" value="Genomic_DNA"/>
</dbReference>
<keyword evidence="7" id="KW-1185">Reference proteome</keyword>
<dbReference type="InterPro" id="IPR006664">
    <property type="entry name" value="OMP_bac"/>
</dbReference>
<dbReference type="Gene3D" id="3.30.1330.60">
    <property type="entry name" value="OmpA-like domain"/>
    <property type="match status" value="1"/>
</dbReference>
<accession>F4L1H5</accession>
<dbReference type="KEGG" id="hhy:Halhy_6049"/>
<dbReference type="PANTHER" id="PTHR30329:SF21">
    <property type="entry name" value="LIPOPROTEIN YIAD-RELATED"/>
    <property type="match status" value="1"/>
</dbReference>
<evidence type="ECO:0000313" key="7">
    <source>
        <dbReference type="Proteomes" id="UP000008461"/>
    </source>
</evidence>
<dbReference type="Proteomes" id="UP000008461">
    <property type="component" value="Chromosome"/>
</dbReference>
<keyword evidence="3" id="KW-0998">Cell outer membrane</keyword>
<dbReference type="STRING" id="760192.Halhy_6049"/>
<evidence type="ECO:0000313" key="6">
    <source>
        <dbReference type="EMBL" id="AEE53872.1"/>
    </source>
</evidence>
<dbReference type="SUPFAM" id="SSF103088">
    <property type="entry name" value="OmpA-like"/>
    <property type="match status" value="1"/>
</dbReference>
<dbReference type="PROSITE" id="PS51123">
    <property type="entry name" value="OMPA_2"/>
    <property type="match status" value="1"/>
</dbReference>